<gene>
    <name evidence="1" type="ORF">CLEP1334_LOCUS290</name>
</gene>
<proteinExistence type="predicted"/>
<dbReference type="EMBL" id="HBER01000530">
    <property type="protein sequence ID" value="CAD8522471.1"/>
    <property type="molecule type" value="Transcribed_RNA"/>
</dbReference>
<organism evidence="1">
    <name type="scientific">Calcidiscus leptoporus</name>
    <dbReference type="NCBI Taxonomy" id="127549"/>
    <lineage>
        <taxon>Eukaryota</taxon>
        <taxon>Haptista</taxon>
        <taxon>Haptophyta</taxon>
        <taxon>Prymnesiophyceae</taxon>
        <taxon>Coccolithales</taxon>
        <taxon>Calcidiscaceae</taxon>
        <taxon>Calcidiscus</taxon>
    </lineage>
</organism>
<dbReference type="AlphaFoldDB" id="A0A7S0IHY3"/>
<reference evidence="1" key="1">
    <citation type="submission" date="2021-01" db="EMBL/GenBank/DDBJ databases">
        <authorList>
            <person name="Corre E."/>
            <person name="Pelletier E."/>
            <person name="Niang G."/>
            <person name="Scheremetjew M."/>
            <person name="Finn R."/>
            <person name="Kale V."/>
            <person name="Holt S."/>
            <person name="Cochrane G."/>
            <person name="Meng A."/>
            <person name="Brown T."/>
            <person name="Cohen L."/>
        </authorList>
    </citation>
    <scope>NUCLEOTIDE SEQUENCE</scope>
    <source>
        <strain evidence="1">RCC1130</strain>
    </source>
</reference>
<protein>
    <submittedName>
        <fullName evidence="1">Uncharacterized protein</fullName>
    </submittedName>
</protein>
<accession>A0A7S0IHY3</accession>
<name>A0A7S0IHY3_9EUKA</name>
<evidence type="ECO:0000313" key="1">
    <source>
        <dbReference type="EMBL" id="CAD8522471.1"/>
    </source>
</evidence>
<sequence length="393" mass="43391">MPELPTLWRAHLSCSVGTNGSCGAGMESASFFFDNRTKRLRQRLNSSLLVYWMEGSGSGRALYSQYAGDCRPMPLNFTFGQLVDFSWLPFATRLNAQAFFYTDAEAAMNYTLEIDLSRGTPSRLEALPFVNLPGTPAMTPQPRRWTFTQAEVGLPAAVWDIPRAGCLERVPPCASTGAMRRFDVYIAHPRRFVELGDQDSADARGDVAFLCPDLTSAENSTNGYDTVSHWVVEMNAAWGQYRQCNGYPGLCVGLETFFVGRQVPFGDEELPLSGQCSPHTIRGSWFSHPAGGQCKESSNERCSWRPVRRAKSISIDCLARQQGLVAACRKDLKEHGDMRLKQWIYNRSLPIFERAFMSDGAAQGGCPPLKLAAAPDTRQRLSGNSDNAVAANA</sequence>